<dbReference type="RefSeq" id="WP_077343159.1">
    <property type="nucleotide sequence ID" value="NZ_CP019605.1"/>
</dbReference>
<proteinExistence type="predicted"/>
<name>A0A1Q2CGN4_9ACTN</name>
<sequence>MRPLRSAATFVSWHRRLIGSVLIAASVVTIAQWVARPAPETRAVVTLAVDLTAGQLISAEHVEMRQIPDSALPLGAFSSDDGVVGRAVAVGLSRGTVLQDGLLASGQEVSAGRAAVPITLPDARLLTLLRPGDAVTLVAVGMDSADVITDLARIAALPTESQPGVLSVGSGGAGGLVLVDVPVDQAPRVAAMGQTGQLSVILGGG</sequence>
<dbReference type="Proteomes" id="UP000188324">
    <property type="component" value="Chromosome"/>
</dbReference>
<dbReference type="SMART" id="SM00858">
    <property type="entry name" value="SAF"/>
    <property type="match status" value="1"/>
</dbReference>
<dbReference type="InterPro" id="IPR013974">
    <property type="entry name" value="SAF"/>
</dbReference>
<evidence type="ECO:0000313" key="2">
    <source>
        <dbReference type="EMBL" id="AQP45263.1"/>
    </source>
</evidence>
<gene>
    <name evidence="2" type="ORF">RPIT_11040</name>
</gene>
<evidence type="ECO:0000313" key="3">
    <source>
        <dbReference type="Proteomes" id="UP000188324"/>
    </source>
</evidence>
<dbReference type="EMBL" id="CP019605">
    <property type="protein sequence ID" value="AQP45263.1"/>
    <property type="molecule type" value="Genomic_DNA"/>
</dbReference>
<dbReference type="OrthoDB" id="3728828at2"/>
<feature type="domain" description="SAF" evidence="1">
    <location>
        <begin position="42"/>
        <end position="104"/>
    </location>
</feature>
<evidence type="ECO:0000259" key="1">
    <source>
        <dbReference type="SMART" id="SM00858"/>
    </source>
</evidence>
<protein>
    <recommendedName>
        <fullName evidence="1">SAF domain-containing protein</fullName>
    </recommendedName>
</protein>
<dbReference type="KEGG" id="tfl:RPIT_11040"/>
<dbReference type="STRING" id="1610493.RPIT_11040"/>
<keyword evidence="3" id="KW-1185">Reference proteome</keyword>
<dbReference type="AlphaFoldDB" id="A0A1Q2CGN4"/>
<reference evidence="2 3" key="1">
    <citation type="journal article" date="2016" name="Int. J. Syst. Evol. Microbiol.">
        <title>Tessaracoccus flavus sp. nov., isolated from the drainage system of a lindane-producing factory.</title>
        <authorList>
            <person name="Kumari R."/>
            <person name="Singh P."/>
            <person name="Schumann P."/>
            <person name="Lal R."/>
        </authorList>
    </citation>
    <scope>NUCLEOTIDE SEQUENCE [LARGE SCALE GENOMIC DNA]</scope>
    <source>
        <strain evidence="2 3">RP1T</strain>
    </source>
</reference>
<dbReference type="Gene3D" id="3.90.1210.10">
    <property type="entry name" value="Antifreeze-like/N-acetylneuraminic acid synthase C-terminal domain"/>
    <property type="match status" value="1"/>
</dbReference>
<accession>A0A1Q2CGN4</accession>
<dbReference type="Pfam" id="PF08666">
    <property type="entry name" value="SAF"/>
    <property type="match status" value="1"/>
</dbReference>
<organism evidence="2 3">
    <name type="scientific">Tessaracoccus flavus</name>
    <dbReference type="NCBI Taxonomy" id="1610493"/>
    <lineage>
        <taxon>Bacteria</taxon>
        <taxon>Bacillati</taxon>
        <taxon>Actinomycetota</taxon>
        <taxon>Actinomycetes</taxon>
        <taxon>Propionibacteriales</taxon>
        <taxon>Propionibacteriaceae</taxon>
        <taxon>Tessaracoccus</taxon>
    </lineage>
</organism>
<dbReference type="CDD" id="cd11614">
    <property type="entry name" value="SAF_CpaB_FlgA_like"/>
    <property type="match status" value="1"/>
</dbReference>